<feature type="transmembrane region" description="Helical" evidence="1">
    <location>
        <begin position="230"/>
        <end position="254"/>
    </location>
</feature>
<sequence length="264" mass="31049">MHWVKMYLRYLSVYFKQLMEYRFSFFGDIFVNTLFFIVTYIGFWVIFNRFDMLHGWTFYEVTFLYNMNLLSYAISSMFVWGPMKQLEEYVRRGEFDLFLTKPIPPLRLLIFRQFGHTFIGHVLVAVTVFIVCIDRLDLQWSFTLYVFFVAAIIGAAFIHSALIIFAATSTFWIVRSTPIVDVTIYAIRSYINYPISIYYKWLQVLLTFLVPYAFVNFYPSTVLLRKTESLSILSYCTPILGLILLGAAVCTFNIGVRRYESTGS</sequence>
<name>A0ABW0HSM4_9BACL</name>
<protein>
    <submittedName>
        <fullName evidence="2">ABC transporter permease</fullName>
    </submittedName>
</protein>
<dbReference type="EMBL" id="JBHSMI010000025">
    <property type="protein sequence ID" value="MFC5404231.1"/>
    <property type="molecule type" value="Genomic_DNA"/>
</dbReference>
<dbReference type="RefSeq" id="WP_378134302.1">
    <property type="nucleotide sequence ID" value="NZ_JBHSMI010000025.1"/>
</dbReference>
<feature type="transmembrane region" description="Helical" evidence="1">
    <location>
        <begin position="63"/>
        <end position="83"/>
    </location>
</feature>
<dbReference type="InterPro" id="IPR010390">
    <property type="entry name" value="ABC-2_transporter-like"/>
</dbReference>
<proteinExistence type="predicted"/>
<feature type="transmembrane region" description="Helical" evidence="1">
    <location>
        <begin position="142"/>
        <end position="165"/>
    </location>
</feature>
<accession>A0ABW0HSM4</accession>
<feature type="transmembrane region" description="Helical" evidence="1">
    <location>
        <begin position="117"/>
        <end position="136"/>
    </location>
</feature>
<dbReference type="PANTHER" id="PTHR36833:SF1">
    <property type="entry name" value="INTEGRAL MEMBRANE TRANSPORT PROTEIN"/>
    <property type="match status" value="1"/>
</dbReference>
<feature type="transmembrane region" description="Helical" evidence="1">
    <location>
        <begin position="197"/>
        <end position="218"/>
    </location>
</feature>
<feature type="transmembrane region" description="Helical" evidence="1">
    <location>
        <begin position="21"/>
        <end position="43"/>
    </location>
</feature>
<dbReference type="Proteomes" id="UP001596113">
    <property type="component" value="Unassembled WGS sequence"/>
</dbReference>
<comment type="caution">
    <text evidence="2">The sequence shown here is derived from an EMBL/GenBank/DDBJ whole genome shotgun (WGS) entry which is preliminary data.</text>
</comment>
<evidence type="ECO:0000313" key="3">
    <source>
        <dbReference type="Proteomes" id="UP001596113"/>
    </source>
</evidence>
<gene>
    <name evidence="2" type="ORF">ACFPOF_15920</name>
</gene>
<keyword evidence="1" id="KW-1133">Transmembrane helix</keyword>
<reference evidence="3" key="1">
    <citation type="journal article" date="2019" name="Int. J. Syst. Evol. Microbiol.">
        <title>The Global Catalogue of Microorganisms (GCM) 10K type strain sequencing project: providing services to taxonomists for standard genome sequencing and annotation.</title>
        <authorList>
            <consortium name="The Broad Institute Genomics Platform"/>
            <consortium name="The Broad Institute Genome Sequencing Center for Infectious Disease"/>
            <person name="Wu L."/>
            <person name="Ma J."/>
        </authorList>
    </citation>
    <scope>NUCLEOTIDE SEQUENCE [LARGE SCALE GENOMIC DNA]</scope>
    <source>
        <strain evidence="3">CGMCC 1.18575</strain>
    </source>
</reference>
<organism evidence="2 3">
    <name type="scientific">Cohnella soli</name>
    <dbReference type="NCBI Taxonomy" id="425005"/>
    <lineage>
        <taxon>Bacteria</taxon>
        <taxon>Bacillati</taxon>
        <taxon>Bacillota</taxon>
        <taxon>Bacilli</taxon>
        <taxon>Bacillales</taxon>
        <taxon>Paenibacillaceae</taxon>
        <taxon>Cohnella</taxon>
    </lineage>
</organism>
<dbReference type="Pfam" id="PF06182">
    <property type="entry name" value="ABC2_membrane_6"/>
    <property type="match status" value="1"/>
</dbReference>
<keyword evidence="3" id="KW-1185">Reference proteome</keyword>
<keyword evidence="1" id="KW-0812">Transmembrane</keyword>
<dbReference type="PANTHER" id="PTHR36833">
    <property type="entry name" value="SLR0610 PROTEIN-RELATED"/>
    <property type="match status" value="1"/>
</dbReference>
<evidence type="ECO:0000313" key="2">
    <source>
        <dbReference type="EMBL" id="MFC5404231.1"/>
    </source>
</evidence>
<keyword evidence="1" id="KW-0472">Membrane</keyword>
<evidence type="ECO:0000256" key="1">
    <source>
        <dbReference type="SAM" id="Phobius"/>
    </source>
</evidence>